<evidence type="ECO:0000256" key="2">
    <source>
        <dbReference type="ARBA" id="ARBA00022490"/>
    </source>
</evidence>
<dbReference type="RefSeq" id="WP_138188487.1">
    <property type="nucleotide sequence ID" value="NZ_LS992241.1"/>
</dbReference>
<dbReference type="InterPro" id="IPR051552">
    <property type="entry name" value="HptR"/>
</dbReference>
<dbReference type="Pfam" id="PF12833">
    <property type="entry name" value="HTH_18"/>
    <property type="match status" value="1"/>
</dbReference>
<reference evidence="12" key="1">
    <citation type="submission" date="2018-08" db="EMBL/GenBank/DDBJ databases">
        <authorList>
            <person name="Chevrot R."/>
        </authorList>
    </citation>
    <scope>NUCLEOTIDE SEQUENCE [LARGE SCALE GENOMIC DNA]</scope>
</reference>
<keyword evidence="4" id="KW-0902">Two-component regulatory system</keyword>
<dbReference type="Pfam" id="PF00072">
    <property type="entry name" value="Response_reg"/>
    <property type="match status" value="1"/>
</dbReference>
<feature type="domain" description="HTH araC/xylS-type" evidence="9">
    <location>
        <begin position="417"/>
        <end position="515"/>
    </location>
</feature>
<dbReference type="SMART" id="SM00342">
    <property type="entry name" value="HTH_ARAC"/>
    <property type="match status" value="1"/>
</dbReference>
<dbReference type="Gene3D" id="3.40.50.2300">
    <property type="match status" value="1"/>
</dbReference>
<keyword evidence="2" id="KW-0963">Cytoplasm</keyword>
<dbReference type="SMART" id="SM00448">
    <property type="entry name" value="REC"/>
    <property type="match status" value="1"/>
</dbReference>
<dbReference type="GO" id="GO:0043565">
    <property type="term" value="F:sequence-specific DNA binding"/>
    <property type="evidence" value="ECO:0007669"/>
    <property type="project" value="InterPro"/>
</dbReference>
<dbReference type="InterPro" id="IPR011006">
    <property type="entry name" value="CheY-like_superfamily"/>
</dbReference>
<evidence type="ECO:0000259" key="9">
    <source>
        <dbReference type="PROSITE" id="PS01124"/>
    </source>
</evidence>
<dbReference type="InterPro" id="IPR020449">
    <property type="entry name" value="Tscrpt_reg_AraC-type_HTH"/>
</dbReference>
<evidence type="ECO:0000256" key="5">
    <source>
        <dbReference type="ARBA" id="ARBA00023015"/>
    </source>
</evidence>
<dbReference type="SUPFAM" id="SSF52172">
    <property type="entry name" value="CheY-like"/>
    <property type="match status" value="1"/>
</dbReference>
<dbReference type="GO" id="GO:0003700">
    <property type="term" value="F:DNA-binding transcription factor activity"/>
    <property type="evidence" value="ECO:0007669"/>
    <property type="project" value="InterPro"/>
</dbReference>
<dbReference type="PRINTS" id="PR00032">
    <property type="entry name" value="HTHARAC"/>
</dbReference>
<name>A0A383RIW5_PAEAL</name>
<evidence type="ECO:0000256" key="1">
    <source>
        <dbReference type="ARBA" id="ARBA00004496"/>
    </source>
</evidence>
<dbReference type="PANTHER" id="PTHR42713:SF3">
    <property type="entry name" value="TRANSCRIPTIONAL REGULATORY PROTEIN HPTR"/>
    <property type="match status" value="1"/>
</dbReference>
<dbReference type="SUPFAM" id="SSF46689">
    <property type="entry name" value="Homeodomain-like"/>
    <property type="match status" value="1"/>
</dbReference>
<dbReference type="Proteomes" id="UP000304148">
    <property type="component" value="Chromosome"/>
</dbReference>
<keyword evidence="3 8" id="KW-0597">Phosphoprotein</keyword>
<dbReference type="PANTHER" id="PTHR42713">
    <property type="entry name" value="HISTIDINE KINASE-RELATED"/>
    <property type="match status" value="1"/>
</dbReference>
<evidence type="ECO:0000313" key="11">
    <source>
        <dbReference type="EMBL" id="SYX86611.1"/>
    </source>
</evidence>
<keyword evidence="6" id="KW-0238">DNA-binding</keyword>
<dbReference type="InterPro" id="IPR009057">
    <property type="entry name" value="Homeodomain-like_sf"/>
</dbReference>
<keyword evidence="5" id="KW-0805">Transcription regulation</keyword>
<keyword evidence="7" id="KW-0804">Transcription</keyword>
<dbReference type="PROSITE" id="PS01124">
    <property type="entry name" value="HTH_ARAC_FAMILY_2"/>
    <property type="match status" value="1"/>
</dbReference>
<dbReference type="GO" id="GO:0000160">
    <property type="term" value="P:phosphorelay signal transduction system"/>
    <property type="evidence" value="ECO:0007669"/>
    <property type="project" value="UniProtKB-KW"/>
</dbReference>
<dbReference type="InterPro" id="IPR041522">
    <property type="entry name" value="CdaR_GGDEF"/>
</dbReference>
<accession>A0A383RIW5</accession>
<dbReference type="EMBL" id="LS992241">
    <property type="protein sequence ID" value="SYX86611.1"/>
    <property type="molecule type" value="Genomic_DNA"/>
</dbReference>
<dbReference type="InterPro" id="IPR001789">
    <property type="entry name" value="Sig_transdc_resp-reg_receiver"/>
</dbReference>
<evidence type="ECO:0000256" key="8">
    <source>
        <dbReference type="PROSITE-ProRule" id="PRU00169"/>
    </source>
</evidence>
<evidence type="ECO:0000256" key="4">
    <source>
        <dbReference type="ARBA" id="ARBA00023012"/>
    </source>
</evidence>
<evidence type="ECO:0000313" key="12">
    <source>
        <dbReference type="Proteomes" id="UP000304148"/>
    </source>
</evidence>
<feature type="modified residue" description="4-aspartylphosphate" evidence="8">
    <location>
        <position position="55"/>
    </location>
</feature>
<dbReference type="PROSITE" id="PS50110">
    <property type="entry name" value="RESPONSE_REGULATORY"/>
    <property type="match status" value="1"/>
</dbReference>
<dbReference type="CDD" id="cd17536">
    <property type="entry name" value="REC_YesN-like"/>
    <property type="match status" value="1"/>
</dbReference>
<dbReference type="AlphaFoldDB" id="A0A383RIW5"/>
<dbReference type="Gene3D" id="1.10.10.60">
    <property type="entry name" value="Homeodomain-like"/>
    <property type="match status" value="2"/>
</dbReference>
<evidence type="ECO:0000256" key="3">
    <source>
        <dbReference type="ARBA" id="ARBA00022553"/>
    </source>
</evidence>
<feature type="domain" description="Response regulatory" evidence="10">
    <location>
        <begin position="3"/>
        <end position="120"/>
    </location>
</feature>
<evidence type="ECO:0000256" key="6">
    <source>
        <dbReference type="ARBA" id="ARBA00023125"/>
    </source>
</evidence>
<proteinExistence type="predicted"/>
<dbReference type="GO" id="GO:0005737">
    <property type="term" value="C:cytoplasm"/>
    <property type="evidence" value="ECO:0007669"/>
    <property type="project" value="UniProtKB-SubCell"/>
</dbReference>
<gene>
    <name evidence="11" type="ORF">PBLR_15037</name>
</gene>
<sequence length="523" mass="61111">MYDVFLVDDEPFIIEGLQSILEWNDYGLRIVGQAENGEAAWDILKDHPVDLVVTDIMMPKMTGLQLIERVKQAHPHTRFIILSGYNEFVYVKEGIKHGVENYLLKPINIDEFRSTLENTVQKLDQSRMHHMVELHNRDILRDNVLFRWLRDRIHMEELQQRADLLDIHFVHPYYMVVLVRPEVRKDNEMDYMKQDKVASQAKHLLDEKFGGFCVREWDGETAIVLGLYNREDKLEAIEKLVQWKAETEQNLQSVLEVTVGSVQEGYAKASVSFDHAKQVQPYHLVRVDDSIIDCDEIESYRSSRPASVQPETEPYVKLLYARNKEGLREQLETDFERLSDTDGVTPRDMRNFAVELLIAWKQSVKGSAVLQLNDERDWFDDVYHIQTLDALKDHVLQVAAHVIELMSEPEDMSPVVRQVLHDIQERYAEELSLKTLSQVYNINPVYLGQLFQKEVQSTFSDFLNKTRINKAKEMLTGTNYRMTDIAAKVGYWDKSYFYKQFKKYVGISPKEYREIHSAANELA</sequence>
<dbReference type="InterPro" id="IPR018060">
    <property type="entry name" value="HTH_AraC"/>
</dbReference>
<comment type="subcellular location">
    <subcellularLocation>
        <location evidence="1">Cytoplasm</location>
    </subcellularLocation>
</comment>
<organism evidence="11 12">
    <name type="scientific">Paenibacillus alvei</name>
    <name type="common">Bacillus alvei</name>
    <dbReference type="NCBI Taxonomy" id="44250"/>
    <lineage>
        <taxon>Bacteria</taxon>
        <taxon>Bacillati</taxon>
        <taxon>Bacillota</taxon>
        <taxon>Bacilli</taxon>
        <taxon>Bacillales</taxon>
        <taxon>Paenibacillaceae</taxon>
        <taxon>Paenibacillus</taxon>
    </lineage>
</organism>
<dbReference type="Pfam" id="PF17853">
    <property type="entry name" value="GGDEF_2"/>
    <property type="match status" value="1"/>
</dbReference>
<evidence type="ECO:0000256" key="7">
    <source>
        <dbReference type="ARBA" id="ARBA00023163"/>
    </source>
</evidence>
<dbReference type="InterPro" id="IPR018062">
    <property type="entry name" value="HTH_AraC-typ_CS"/>
</dbReference>
<dbReference type="PROSITE" id="PS00041">
    <property type="entry name" value="HTH_ARAC_FAMILY_1"/>
    <property type="match status" value="1"/>
</dbReference>
<protein>
    <submittedName>
        <fullName evidence="11">AraC family transcriptional regulator</fullName>
    </submittedName>
</protein>
<evidence type="ECO:0000259" key="10">
    <source>
        <dbReference type="PROSITE" id="PS50110"/>
    </source>
</evidence>